<feature type="transmembrane region" description="Helical" evidence="6">
    <location>
        <begin position="192"/>
        <end position="214"/>
    </location>
</feature>
<keyword evidence="3 6" id="KW-0812">Transmembrane</keyword>
<evidence type="ECO:0008006" key="9">
    <source>
        <dbReference type="Google" id="ProtNLM"/>
    </source>
</evidence>
<reference evidence="7 8" key="1">
    <citation type="submission" date="2017-03" db="EMBL/GenBank/DDBJ databases">
        <title>Isolation of Levoglucosan Utilizing Bacteria.</title>
        <authorList>
            <person name="Arya A.S."/>
        </authorList>
    </citation>
    <scope>NUCLEOTIDE SEQUENCE [LARGE SCALE GENOMIC DNA]</scope>
    <source>
        <strain evidence="7 8">MEC069</strain>
    </source>
</reference>
<dbReference type="Proteomes" id="UP000298246">
    <property type="component" value="Unassembled WGS sequence"/>
</dbReference>
<dbReference type="Pfam" id="PF09678">
    <property type="entry name" value="Caa3_CtaG"/>
    <property type="match status" value="1"/>
</dbReference>
<keyword evidence="8" id="KW-1185">Reference proteome</keyword>
<evidence type="ECO:0000256" key="3">
    <source>
        <dbReference type="ARBA" id="ARBA00022692"/>
    </source>
</evidence>
<evidence type="ECO:0000313" key="7">
    <source>
        <dbReference type="EMBL" id="TFE86372.1"/>
    </source>
</evidence>
<organism evidence="7 8">
    <name type="scientific">Paenibacillus athensensis</name>
    <dbReference type="NCBI Taxonomy" id="1967502"/>
    <lineage>
        <taxon>Bacteria</taxon>
        <taxon>Bacillati</taxon>
        <taxon>Bacillota</taxon>
        <taxon>Bacilli</taxon>
        <taxon>Bacillales</taxon>
        <taxon>Paenibacillaceae</taxon>
        <taxon>Paenibacillus</taxon>
    </lineage>
</organism>
<keyword evidence="4 6" id="KW-1133">Transmembrane helix</keyword>
<gene>
    <name evidence="7" type="ORF">B5M42_14880</name>
</gene>
<accession>A0A4Y8PYH5</accession>
<dbReference type="EMBL" id="MYFO01000019">
    <property type="protein sequence ID" value="TFE86372.1"/>
    <property type="molecule type" value="Genomic_DNA"/>
</dbReference>
<comment type="caution">
    <text evidence="7">The sequence shown here is derived from an EMBL/GenBank/DDBJ whole genome shotgun (WGS) entry which is preliminary data.</text>
</comment>
<sequence>MTFSNLIKLVGIDAMFTPELLIVSGLLVLYYWVAVTPSGPGKLQGAGPTVGQRLAFTTGCVIFYIGFGGPLNVMGHLLFSVHMLQQALLYLLMPPLLLAGLPESFYAYVLGKRVLGSVIRGLTRAIPAMLLFNFAFSVYHWPPLFDLAMSNFWVHNTAHLALLFTAICLWWPIFCPTAWYPGFSGLKKVGYIFMNGILLTPACACITFAGTALYELYTAGTHTLCTPFYTSELDTTGLIDFLTPVEDQQLGGVVMKITQEIIYGTVLGLVFFRWYREEKREDDEPASPPQKYSLS</sequence>
<keyword evidence="5 6" id="KW-0472">Membrane</keyword>
<evidence type="ECO:0000256" key="5">
    <source>
        <dbReference type="ARBA" id="ARBA00023136"/>
    </source>
</evidence>
<dbReference type="GO" id="GO:0005886">
    <property type="term" value="C:plasma membrane"/>
    <property type="evidence" value="ECO:0007669"/>
    <property type="project" value="UniProtKB-SubCell"/>
</dbReference>
<feature type="transmembrane region" description="Helical" evidence="6">
    <location>
        <begin position="87"/>
        <end position="109"/>
    </location>
</feature>
<dbReference type="RefSeq" id="WP_134754183.1">
    <property type="nucleotide sequence ID" value="NZ_MYFO02000014.1"/>
</dbReference>
<feature type="transmembrane region" description="Helical" evidence="6">
    <location>
        <begin position="257"/>
        <end position="275"/>
    </location>
</feature>
<evidence type="ECO:0000313" key="8">
    <source>
        <dbReference type="Proteomes" id="UP000298246"/>
    </source>
</evidence>
<name>A0A4Y8PYH5_9BACL</name>
<comment type="subcellular location">
    <subcellularLocation>
        <location evidence="1">Cell membrane</location>
        <topology evidence="1">Multi-pass membrane protein</topology>
    </subcellularLocation>
</comment>
<feature type="transmembrane region" description="Helical" evidence="6">
    <location>
        <begin position="161"/>
        <end position="180"/>
    </location>
</feature>
<dbReference type="AlphaFoldDB" id="A0A4Y8PYH5"/>
<dbReference type="InterPro" id="IPR019108">
    <property type="entry name" value="Caa3_assmbl_CtaG-rel"/>
</dbReference>
<evidence type="ECO:0000256" key="6">
    <source>
        <dbReference type="SAM" id="Phobius"/>
    </source>
</evidence>
<feature type="transmembrane region" description="Helical" evidence="6">
    <location>
        <begin position="6"/>
        <end position="33"/>
    </location>
</feature>
<evidence type="ECO:0000256" key="1">
    <source>
        <dbReference type="ARBA" id="ARBA00004651"/>
    </source>
</evidence>
<feature type="transmembrane region" description="Helical" evidence="6">
    <location>
        <begin position="54"/>
        <end position="75"/>
    </location>
</feature>
<feature type="transmembrane region" description="Helical" evidence="6">
    <location>
        <begin position="121"/>
        <end position="141"/>
    </location>
</feature>
<keyword evidence="2" id="KW-1003">Cell membrane</keyword>
<dbReference type="OrthoDB" id="128422at2"/>
<proteinExistence type="predicted"/>
<evidence type="ECO:0000256" key="2">
    <source>
        <dbReference type="ARBA" id="ARBA00022475"/>
    </source>
</evidence>
<evidence type="ECO:0000256" key="4">
    <source>
        <dbReference type="ARBA" id="ARBA00022989"/>
    </source>
</evidence>
<protein>
    <recommendedName>
        <fullName evidence="9">Cytochrome c oxidase assembly factor CtaG</fullName>
    </recommendedName>
</protein>